<dbReference type="Proteomes" id="UP001177670">
    <property type="component" value="Unassembled WGS sequence"/>
</dbReference>
<protein>
    <submittedName>
        <fullName evidence="1">Uncharacterized protein</fullName>
    </submittedName>
</protein>
<name>A0AA40GEY9_9HYME</name>
<reference evidence="1" key="1">
    <citation type="submission" date="2021-10" db="EMBL/GenBank/DDBJ databases">
        <title>Melipona bicolor Genome sequencing and assembly.</title>
        <authorList>
            <person name="Araujo N.S."/>
            <person name="Arias M.C."/>
        </authorList>
    </citation>
    <scope>NUCLEOTIDE SEQUENCE</scope>
    <source>
        <strain evidence="1">USP_2M_L1-L4_2017</strain>
        <tissue evidence="1">Whole body</tissue>
    </source>
</reference>
<proteinExistence type="predicted"/>
<evidence type="ECO:0000313" key="1">
    <source>
        <dbReference type="EMBL" id="KAK1136598.1"/>
    </source>
</evidence>
<evidence type="ECO:0000313" key="2">
    <source>
        <dbReference type="Proteomes" id="UP001177670"/>
    </source>
</evidence>
<comment type="caution">
    <text evidence="1">The sequence shown here is derived from an EMBL/GenBank/DDBJ whole genome shotgun (WGS) entry which is preliminary data.</text>
</comment>
<gene>
    <name evidence="1" type="ORF">K0M31_001144</name>
</gene>
<accession>A0AA40GEY9</accession>
<organism evidence="1 2">
    <name type="scientific">Melipona bicolor</name>
    <dbReference type="NCBI Taxonomy" id="60889"/>
    <lineage>
        <taxon>Eukaryota</taxon>
        <taxon>Metazoa</taxon>
        <taxon>Ecdysozoa</taxon>
        <taxon>Arthropoda</taxon>
        <taxon>Hexapoda</taxon>
        <taxon>Insecta</taxon>
        <taxon>Pterygota</taxon>
        <taxon>Neoptera</taxon>
        <taxon>Endopterygota</taxon>
        <taxon>Hymenoptera</taxon>
        <taxon>Apocrita</taxon>
        <taxon>Aculeata</taxon>
        <taxon>Apoidea</taxon>
        <taxon>Anthophila</taxon>
        <taxon>Apidae</taxon>
        <taxon>Melipona</taxon>
    </lineage>
</organism>
<keyword evidence="2" id="KW-1185">Reference proteome</keyword>
<sequence length="62" mass="6724">MIVKRIAITVCSGAEHNTSRRAPRLGSRNTLPGREVPDAMAFSYLRGLLALRGRVSMVASLV</sequence>
<dbReference type="EMBL" id="JAHYIQ010000001">
    <property type="protein sequence ID" value="KAK1136598.1"/>
    <property type="molecule type" value="Genomic_DNA"/>
</dbReference>
<dbReference type="AlphaFoldDB" id="A0AA40GEY9"/>